<dbReference type="AlphaFoldDB" id="A0AAX4KDI0"/>
<dbReference type="Gene3D" id="2.60.120.260">
    <property type="entry name" value="Galactose-binding domain-like"/>
    <property type="match status" value="2"/>
</dbReference>
<name>A0AAX4KDI0_9TREE</name>
<accession>A0AAX4KDI0</accession>
<feature type="transmembrane region" description="Helical" evidence="2">
    <location>
        <begin position="325"/>
        <end position="348"/>
    </location>
</feature>
<proteinExistence type="predicted"/>
<evidence type="ECO:0000256" key="1">
    <source>
        <dbReference type="SAM" id="MobiDB-lite"/>
    </source>
</evidence>
<feature type="compositionally biased region" description="Polar residues" evidence="1">
    <location>
        <begin position="465"/>
        <end position="485"/>
    </location>
</feature>
<keyword evidence="4" id="KW-1185">Reference proteome</keyword>
<gene>
    <name evidence="3" type="ORF">V865_001670</name>
</gene>
<keyword evidence="2" id="KW-0472">Membrane</keyword>
<dbReference type="EMBL" id="CP144089">
    <property type="protein sequence ID" value="WWD03615.1"/>
    <property type="molecule type" value="Genomic_DNA"/>
</dbReference>
<evidence type="ECO:0000313" key="3">
    <source>
        <dbReference type="EMBL" id="WWD03615.1"/>
    </source>
</evidence>
<dbReference type="KEGG" id="ker:91100474"/>
<keyword evidence="2" id="KW-1133">Transmembrane helix</keyword>
<dbReference type="RefSeq" id="XP_066081582.1">
    <property type="nucleotide sequence ID" value="XM_066225485.1"/>
</dbReference>
<feature type="compositionally biased region" description="Polar residues" evidence="1">
    <location>
        <begin position="507"/>
        <end position="529"/>
    </location>
</feature>
<feature type="region of interest" description="Disordered" evidence="1">
    <location>
        <begin position="451"/>
        <end position="557"/>
    </location>
</feature>
<organism evidence="3 4">
    <name type="scientific">Kwoniella europaea PYCC6329</name>
    <dbReference type="NCBI Taxonomy" id="1423913"/>
    <lineage>
        <taxon>Eukaryota</taxon>
        <taxon>Fungi</taxon>
        <taxon>Dikarya</taxon>
        <taxon>Basidiomycota</taxon>
        <taxon>Agaricomycotina</taxon>
        <taxon>Tremellomycetes</taxon>
        <taxon>Tremellales</taxon>
        <taxon>Cryptococcaceae</taxon>
        <taxon>Kwoniella</taxon>
    </lineage>
</organism>
<evidence type="ECO:0000313" key="4">
    <source>
        <dbReference type="Proteomes" id="UP001358614"/>
    </source>
</evidence>
<sequence length="694" mass="75389">MEILIDDASPQISYYSSSKEDGWIVNHSEGQKYSDPNTDKYSQSTFHATFTDGDRMEFRFNGSKIQVYGAKRDNHATYGVELDGSNPIYTSGHTDNAQYQTVIFSQDDLPTDIEHVITMTNHPNGIDSKSNQTMKWWLDIDHIVITQPIEDKIYTTRIDDTSPSVTYDQDGWTTEGSGDPQYHNSTQHTSIIPSSTMTMNFNGTSVQLFGSLNDNHGNCSISLDGVIEGMYSATNWEHVAGVSLFSASGLEDGPHTVQLTNLGKSNITTIDFDYAVVNSTIKPADSESDAATVSISDGSDSSDDFQTEAGIDGGNGENSKSNVGAVAGAVIAVILVIIALGLGGWYLYRRKLGKSVYPGSSGPFPIKDMSTRVINRLPLTVQRGSTDSKQEWARLTDSLPTADTTASFDASIPSSTRTSSSRRDTVIPSLASFRASFPSLFHMSFRSSNLPMVEPNIGDDKRGSKSNMSKFPSVVPRQSYQTNPTKAGENTPRSSCQTYPFKANAFTPRSSYQSNGLKPSDVSQFTRFSRSPFGDNHGTPPYQAGNVEEMNGSQQNLSSAIPSSAAITSPMFSEFFSGNNANHHLESDCPVSHPQPSYMPNPRTRISVAVPMRHLSVPYTATMVDLDSSAYTTTSIFSSRRGTGISEEEIDLGLFSIPEFAPPAYAQATRISLGPGRTEELMRAASNASSASNH</sequence>
<feature type="region of interest" description="Disordered" evidence="1">
    <location>
        <begin position="288"/>
        <end position="318"/>
    </location>
</feature>
<feature type="region of interest" description="Disordered" evidence="1">
    <location>
        <begin position="404"/>
        <end position="424"/>
    </location>
</feature>
<keyword evidence="2" id="KW-0812">Transmembrane</keyword>
<reference evidence="3 4" key="1">
    <citation type="submission" date="2024-01" db="EMBL/GenBank/DDBJ databases">
        <title>Comparative genomics of Cryptococcus and Kwoniella reveals pathogenesis evolution and contrasting modes of karyotype evolution via chromosome fusion or intercentromeric recombination.</title>
        <authorList>
            <person name="Coelho M.A."/>
            <person name="David-Palma M."/>
            <person name="Shea T."/>
            <person name="Bowers K."/>
            <person name="McGinley-Smith S."/>
            <person name="Mohammad A.W."/>
            <person name="Gnirke A."/>
            <person name="Yurkov A.M."/>
            <person name="Nowrousian M."/>
            <person name="Sun S."/>
            <person name="Cuomo C.A."/>
            <person name="Heitman J."/>
        </authorList>
    </citation>
    <scope>NUCLEOTIDE SEQUENCE [LARGE SCALE GENOMIC DNA]</scope>
    <source>
        <strain evidence="3 4">PYCC6329</strain>
    </source>
</reference>
<protein>
    <submittedName>
        <fullName evidence="3">Uncharacterized protein</fullName>
    </submittedName>
</protein>
<dbReference type="GeneID" id="91100474"/>
<dbReference type="Proteomes" id="UP001358614">
    <property type="component" value="Chromosome 1"/>
</dbReference>
<evidence type="ECO:0000256" key="2">
    <source>
        <dbReference type="SAM" id="Phobius"/>
    </source>
</evidence>